<evidence type="ECO:0000313" key="2">
    <source>
        <dbReference type="Proteomes" id="UP001173801"/>
    </source>
</evidence>
<protein>
    <submittedName>
        <fullName evidence="1">Uncharacterized protein</fullName>
    </submittedName>
</protein>
<evidence type="ECO:0000313" key="1">
    <source>
        <dbReference type="EMBL" id="MDL0088779.1"/>
    </source>
</evidence>
<dbReference type="RefSeq" id="WP_284937437.1">
    <property type="nucleotide sequence ID" value="NZ_JANURM010000004.1"/>
</dbReference>
<organism evidence="1 2">
    <name type="scientific">Campylobacter gastrosuis</name>
    <dbReference type="NCBI Taxonomy" id="2974576"/>
    <lineage>
        <taxon>Bacteria</taxon>
        <taxon>Pseudomonadati</taxon>
        <taxon>Campylobacterota</taxon>
        <taxon>Epsilonproteobacteria</taxon>
        <taxon>Campylobacterales</taxon>
        <taxon>Campylobacteraceae</taxon>
        <taxon>Campylobacter</taxon>
    </lineage>
</organism>
<accession>A0ABT7HPL5</accession>
<comment type="caution">
    <text evidence="1">The sequence shown here is derived from an EMBL/GenBank/DDBJ whole genome shotgun (WGS) entry which is preliminary data.</text>
</comment>
<proteinExistence type="predicted"/>
<reference evidence="1" key="1">
    <citation type="submission" date="2022-08" db="EMBL/GenBank/DDBJ databases">
        <authorList>
            <person name="Wang H."/>
        </authorList>
    </citation>
    <scope>NUCLEOTIDE SEQUENCE</scope>
    <source>
        <strain evidence="1">PS10</strain>
    </source>
</reference>
<keyword evidence="2" id="KW-1185">Reference proteome</keyword>
<reference evidence="1" key="2">
    <citation type="journal article" date="2023" name="Microorganisms">
        <title>Isolation and Genomic Characteristics of Cat-Borne Campylobacter felis sp. nov. and Sheep-Borne Campylobacter ovis sp. nov.</title>
        <authorList>
            <person name="Wang H."/>
            <person name="Li Y."/>
            <person name="Gu Y."/>
            <person name="Zhou G."/>
            <person name="Chen X."/>
            <person name="Zhang X."/>
            <person name="Shao Z."/>
            <person name="Zhang J."/>
            <person name="Zhang M."/>
        </authorList>
    </citation>
    <scope>NUCLEOTIDE SEQUENCE</scope>
    <source>
        <strain evidence="1">PS10</strain>
    </source>
</reference>
<gene>
    <name evidence="1" type="ORF">NYG85_05250</name>
</gene>
<dbReference type="Proteomes" id="UP001173801">
    <property type="component" value="Unassembled WGS sequence"/>
</dbReference>
<name>A0ABT7HPL5_9BACT</name>
<sequence>MAYRTQSGWSSKYKVNGFVYNGHELNTKIRSLNFDSLKRYFVIFWGIGEVSIIEIDDFYLGGRIIFDLKGFDQRGVGWVISAPHFCF</sequence>
<dbReference type="EMBL" id="JANURM010000004">
    <property type="protein sequence ID" value="MDL0088779.1"/>
    <property type="molecule type" value="Genomic_DNA"/>
</dbReference>